<dbReference type="PANTHER" id="PTHR33608:SF6">
    <property type="entry name" value="BLL2464 PROTEIN"/>
    <property type="match status" value="1"/>
</dbReference>
<evidence type="ECO:0000313" key="3">
    <source>
        <dbReference type="Proteomes" id="UP001055804"/>
    </source>
</evidence>
<reference evidence="2" key="1">
    <citation type="submission" date="2022-06" db="EMBL/GenBank/DDBJ databases">
        <title>Isolation and Genomics of Futiania mangrovii gen. nov., sp. nov., a Rare and Metabolically-versatile member in the Class Alphaproteobacteria.</title>
        <authorList>
            <person name="Liu L."/>
            <person name="Huang W.-C."/>
            <person name="Pan J."/>
            <person name="Li J."/>
            <person name="Huang Y."/>
            <person name="Du H."/>
            <person name="Liu Y."/>
            <person name="Li M."/>
        </authorList>
    </citation>
    <scope>NUCLEOTIDE SEQUENCE</scope>
    <source>
        <strain evidence="2">FT118</strain>
    </source>
</reference>
<keyword evidence="3" id="KW-1185">Reference proteome</keyword>
<protein>
    <submittedName>
        <fullName evidence="2">DUF58 domain-containing protein</fullName>
    </submittedName>
</protein>
<dbReference type="AlphaFoldDB" id="A0A9J6PBI8"/>
<sequence length="312" mass="33793">MALPSPDAPAGRPLGPEDARPLRAEAEALGARLPPLLVEAERVAATVAQGVHGRRRVGMGETFWQYRHARAGDPATAIDWRQSAKSDRLYVRENEWEAAETVWLWCDRSASMAWRSSEKLPEKGHRAGLLTLALTSLLLRGGERVGLISHAGGEARPLTGRAALDRVLETLMGPSRGQSVPPALPLPRFSRAVFTGDFLTDPDAVAGVVRAHAARGVAGHLLMIADPVEEAPDFRGRTRFRDVEGALDLILERPESLAEKYEARRAAHRDALATLARNAGWTFAVHRTDTAPEVPLLSLYAALSGARLSARA</sequence>
<comment type="caution">
    <text evidence="2">The sequence shown here is derived from an EMBL/GenBank/DDBJ whole genome shotgun (WGS) entry which is preliminary data.</text>
</comment>
<name>A0A9J6PBI8_9PROT</name>
<feature type="domain" description="DUF58" evidence="1">
    <location>
        <begin position="65"/>
        <end position="270"/>
    </location>
</feature>
<proteinExistence type="predicted"/>
<dbReference type="InterPro" id="IPR002881">
    <property type="entry name" value="DUF58"/>
</dbReference>
<accession>A0A9J6PBI8</accession>
<evidence type="ECO:0000313" key="2">
    <source>
        <dbReference type="EMBL" id="MCP1337508.1"/>
    </source>
</evidence>
<dbReference type="EMBL" id="JAMZFT010000003">
    <property type="protein sequence ID" value="MCP1337508.1"/>
    <property type="molecule type" value="Genomic_DNA"/>
</dbReference>
<dbReference type="Proteomes" id="UP001055804">
    <property type="component" value="Unassembled WGS sequence"/>
</dbReference>
<gene>
    <name evidence="2" type="ORF">NJQ99_13880</name>
</gene>
<evidence type="ECO:0000259" key="1">
    <source>
        <dbReference type="Pfam" id="PF01882"/>
    </source>
</evidence>
<dbReference type="Pfam" id="PF01882">
    <property type="entry name" value="DUF58"/>
    <property type="match status" value="1"/>
</dbReference>
<organism evidence="2 3">
    <name type="scientific">Futiania mangrovi</name>
    <dbReference type="NCBI Taxonomy" id="2959716"/>
    <lineage>
        <taxon>Bacteria</taxon>
        <taxon>Pseudomonadati</taxon>
        <taxon>Pseudomonadota</taxon>
        <taxon>Alphaproteobacteria</taxon>
        <taxon>Futianiales</taxon>
        <taxon>Futianiaceae</taxon>
        <taxon>Futiania</taxon>
    </lineage>
</organism>
<dbReference type="RefSeq" id="WP_269333473.1">
    <property type="nucleotide sequence ID" value="NZ_JAMZFT010000003.1"/>
</dbReference>
<dbReference type="PANTHER" id="PTHR33608">
    <property type="entry name" value="BLL2464 PROTEIN"/>
    <property type="match status" value="1"/>
</dbReference>